<dbReference type="EMBL" id="CAACVR010000034">
    <property type="protein sequence ID" value="VEU23170.1"/>
    <property type="molecule type" value="Genomic_DNA"/>
</dbReference>
<dbReference type="Proteomes" id="UP000290900">
    <property type="component" value="Unassembled WGS sequence"/>
</dbReference>
<feature type="compositionally biased region" description="Polar residues" evidence="1">
    <location>
        <begin position="310"/>
        <end position="321"/>
    </location>
</feature>
<feature type="region of interest" description="Disordered" evidence="1">
    <location>
        <begin position="251"/>
        <end position="356"/>
    </location>
</feature>
<organism evidence="2 3">
    <name type="scientific">Brettanomyces naardenensis</name>
    <name type="common">Yeast</name>
    <dbReference type="NCBI Taxonomy" id="13370"/>
    <lineage>
        <taxon>Eukaryota</taxon>
        <taxon>Fungi</taxon>
        <taxon>Dikarya</taxon>
        <taxon>Ascomycota</taxon>
        <taxon>Saccharomycotina</taxon>
        <taxon>Pichiomycetes</taxon>
        <taxon>Pichiales</taxon>
        <taxon>Pichiaceae</taxon>
        <taxon>Brettanomyces</taxon>
    </lineage>
</organism>
<dbReference type="STRING" id="13370.A0A448YQF0"/>
<dbReference type="InParanoid" id="A0A448YQF0"/>
<feature type="compositionally biased region" description="Low complexity" evidence="1">
    <location>
        <begin position="325"/>
        <end position="356"/>
    </location>
</feature>
<accession>A0A448YQF0</accession>
<feature type="compositionally biased region" description="Basic and acidic residues" evidence="1">
    <location>
        <begin position="271"/>
        <end position="307"/>
    </location>
</feature>
<reference evidence="2 3" key="1">
    <citation type="submission" date="2018-12" db="EMBL/GenBank/DDBJ databases">
        <authorList>
            <person name="Tiukova I."/>
            <person name="Dainat J."/>
        </authorList>
    </citation>
    <scope>NUCLEOTIDE SEQUENCE [LARGE SCALE GENOMIC DNA]</scope>
</reference>
<name>A0A448YQF0_BRENA</name>
<protein>
    <submittedName>
        <fullName evidence="2">DEKNAAC104146</fullName>
    </submittedName>
</protein>
<evidence type="ECO:0000256" key="1">
    <source>
        <dbReference type="SAM" id="MobiDB-lite"/>
    </source>
</evidence>
<sequence length="439" mass="49002">MALLQLADIYAVLHKVGKQIYLNTHLKFPNQSIRRSLQRCDTLFMRSRGNAILVSTIAKYTRQRTNYPLRYEYLIEMHRVANNALVLMRKMIAVIEEISNASTDEAMKTVTRRPREMKVSSRSVTEGSTKVRVNTNGSTAVTREVKNVPTPALSVTSVVTHPAANGGKNQTVPRNNRIIRQVLQHHPSSTPSPPSSPSSLSPSSSIRLSSRPTVVAAAKAAVTSTPATAQRRFQELMMKAAKSGEIYSKPLPVLRKRTERSDGGTTTDGSASRERVTRERVTGVRMTGERMNREKVTQEKVTQERAPRSLPQTSTDQSNRLSLPASHAATRTRSGSSSSNFSSSSRASRSSSASTLSVGNLVVYHSDEKEYDAGGEIVRRVRFKDVPEYSEEEDAPTGLQIQKQLRQKMSSFRPQFRSRSRLLNSQEGMAFRQFRRTYE</sequence>
<evidence type="ECO:0000313" key="2">
    <source>
        <dbReference type="EMBL" id="VEU23170.1"/>
    </source>
</evidence>
<feature type="compositionally biased region" description="Low complexity" evidence="1">
    <location>
        <begin position="197"/>
        <end position="207"/>
    </location>
</feature>
<gene>
    <name evidence="2" type="ORF">BRENAR_LOCUS3901</name>
</gene>
<feature type="region of interest" description="Disordered" evidence="1">
    <location>
        <begin position="185"/>
        <end position="207"/>
    </location>
</feature>
<dbReference type="AlphaFoldDB" id="A0A448YQF0"/>
<dbReference type="OrthoDB" id="4087202at2759"/>
<evidence type="ECO:0000313" key="3">
    <source>
        <dbReference type="Proteomes" id="UP000290900"/>
    </source>
</evidence>
<proteinExistence type="predicted"/>
<keyword evidence="3" id="KW-1185">Reference proteome</keyword>